<evidence type="ECO:0000256" key="2">
    <source>
        <dbReference type="SAM" id="Phobius"/>
    </source>
</evidence>
<keyword evidence="2" id="KW-0812">Transmembrane</keyword>
<dbReference type="GO" id="GO:0004016">
    <property type="term" value="F:adenylate cyclase activity"/>
    <property type="evidence" value="ECO:0007669"/>
    <property type="project" value="UniProtKB-ARBA"/>
</dbReference>
<evidence type="ECO:0000313" key="4">
    <source>
        <dbReference type="EMBL" id="EDX74009.1"/>
    </source>
</evidence>
<evidence type="ECO:0000259" key="3">
    <source>
        <dbReference type="PROSITE" id="PS50125"/>
    </source>
</evidence>
<dbReference type="GO" id="GO:0035438">
    <property type="term" value="F:cyclic-di-GMP binding"/>
    <property type="evidence" value="ECO:0007669"/>
    <property type="project" value="InterPro"/>
</dbReference>
<evidence type="ECO:0000256" key="1">
    <source>
        <dbReference type="ARBA" id="ARBA00005381"/>
    </source>
</evidence>
<keyword evidence="5" id="KW-1185">Reference proteome</keyword>
<reference evidence="4 5" key="1">
    <citation type="submission" date="2008-07" db="EMBL/GenBank/DDBJ databases">
        <authorList>
            <person name="Tandeau de Marsac N."/>
            <person name="Ferriera S."/>
            <person name="Johnson J."/>
            <person name="Kravitz S."/>
            <person name="Beeson K."/>
            <person name="Sutton G."/>
            <person name="Rogers Y.-H."/>
            <person name="Friedman R."/>
            <person name="Frazier M."/>
            <person name="Venter J.C."/>
        </authorList>
    </citation>
    <scope>NUCLEOTIDE SEQUENCE [LARGE SCALE GENOMIC DNA]</scope>
    <source>
        <strain evidence="4 5">PCC 7420</strain>
    </source>
</reference>
<feature type="transmembrane region" description="Helical" evidence="2">
    <location>
        <begin position="388"/>
        <end position="406"/>
    </location>
</feature>
<dbReference type="Pfam" id="PF00211">
    <property type="entry name" value="Guanylate_cyc"/>
    <property type="match status" value="1"/>
</dbReference>
<dbReference type="Gene3D" id="3.30.70.1230">
    <property type="entry name" value="Nucleotide cyclase"/>
    <property type="match status" value="1"/>
</dbReference>
<feature type="transmembrane region" description="Helical" evidence="2">
    <location>
        <begin position="12"/>
        <end position="34"/>
    </location>
</feature>
<dbReference type="Proteomes" id="UP000003835">
    <property type="component" value="Unassembled WGS sequence"/>
</dbReference>
<dbReference type="SMART" id="SM00044">
    <property type="entry name" value="CYCc"/>
    <property type="match status" value="1"/>
</dbReference>
<dbReference type="STRING" id="118168.MC7420_5889"/>
<feature type="transmembrane region" description="Helical" evidence="2">
    <location>
        <begin position="325"/>
        <end position="343"/>
    </location>
</feature>
<dbReference type="PROSITE" id="PS50125">
    <property type="entry name" value="GUANYLATE_CYCLASE_2"/>
    <property type="match status" value="1"/>
</dbReference>
<dbReference type="EMBL" id="DS989855">
    <property type="protein sequence ID" value="EDX74009.1"/>
    <property type="molecule type" value="Genomic_DNA"/>
</dbReference>
<dbReference type="CDD" id="cd07302">
    <property type="entry name" value="CHD"/>
    <property type="match status" value="1"/>
</dbReference>
<proteinExistence type="inferred from homology"/>
<dbReference type="InterPro" id="IPR007890">
    <property type="entry name" value="CHASE2"/>
</dbReference>
<gene>
    <name evidence="4" type="ORF">MC7420_5889</name>
</gene>
<keyword evidence="2" id="KW-0472">Membrane</keyword>
<name>B4VW08_9CYAN</name>
<dbReference type="AlphaFoldDB" id="B4VW08"/>
<dbReference type="InterPro" id="IPR001054">
    <property type="entry name" value="A/G_cyclase"/>
</dbReference>
<dbReference type="InterPro" id="IPR050697">
    <property type="entry name" value="Adenylyl/Guanylyl_Cyclase_3/4"/>
</dbReference>
<keyword evidence="2" id="KW-1133">Transmembrane helix</keyword>
<dbReference type="GO" id="GO:0035556">
    <property type="term" value="P:intracellular signal transduction"/>
    <property type="evidence" value="ECO:0007669"/>
    <property type="project" value="InterPro"/>
</dbReference>
<dbReference type="HOGENOM" id="CLU_000445_85_1_3"/>
<dbReference type="GO" id="GO:0006171">
    <property type="term" value="P:cAMP biosynthetic process"/>
    <property type="evidence" value="ECO:0007669"/>
    <property type="project" value="TreeGrafter"/>
</dbReference>
<dbReference type="Pfam" id="PF05226">
    <property type="entry name" value="CHASE2"/>
    <property type="match status" value="1"/>
</dbReference>
<dbReference type="SMART" id="SM01080">
    <property type="entry name" value="CHASE2"/>
    <property type="match status" value="1"/>
</dbReference>
<feature type="domain" description="Guanylate cyclase" evidence="3">
    <location>
        <begin position="442"/>
        <end position="574"/>
    </location>
</feature>
<dbReference type="OrthoDB" id="337251at2"/>
<accession>B4VW08</accession>
<feature type="transmembrane region" description="Helical" evidence="2">
    <location>
        <begin position="355"/>
        <end position="376"/>
    </location>
</feature>
<dbReference type="Pfam" id="PF07238">
    <property type="entry name" value="PilZ"/>
    <property type="match status" value="1"/>
</dbReference>
<sequence>MWATLRKQLWQWRGVFIAAPTVAGIVIGLRWAGWLQELELAALDQFFRWRPPEAVDSRIVIVEIDEQDIQKLGNWPPSDQMLAQLLNILKQQQPRAIGLDLYRDLPVEPGHQELVEVFKSTPNLIGIRKVAGDAEGTAVNPPPVLNELGQIGANDLVVDSDGKVRRSLLSLGTPSGEIIPSFSTMLALTYLEAEGITLEEIDADGNQYQLDKAIFTRLNQHDGGYVRTDAGGFQIISNFRNLGQGFQSISFTDVLEGKIPKDWGRDRVILIGITGESVADNFFTPFSRGLVNQAAGVEIHADIVSQMLSAALEGRPLIQVWSEPWEILWIVAWTVVGAILTWGQRYRGGVTARSPVKVVSLIFVGGGLVGGCYWAFLQGWWIPVVPPILGLTGSAIAIIGYVAYNADQMRRIFGRYVTDAVVANLLETPQGLQLGGENRQVTVLFSDLRGFSAISERVSPEMGVKVINHYLQVMTDVVDQYQGVINEFMGDGILVMFGAPIEREDDSQRAIACGIAMQLAMAEINQYNNTLNLPPLEMGIGIHGGEVLAGNIGSQKRAKYTVMGSPVNLASRIESYTVGGQVLISQDLLKQVGSILRVDGELHVHPKGFAEPITVYEIGGIGGTFNLFLPKPAIDFVVLKNKIPIQYIVLTGKHLGQEFCQGTIVKLSANGAEIHTEQPLELLTNLKINLVMGTEKAKGLGDIYAKVVETSVDSPNHFGIRFTGIPPEIAAVLSYLGLAAQDRNP</sequence>
<dbReference type="InterPro" id="IPR029787">
    <property type="entry name" value="Nucleotide_cyclase"/>
</dbReference>
<dbReference type="PANTHER" id="PTHR43081">
    <property type="entry name" value="ADENYLATE CYCLASE, TERMINAL-DIFFERENTIATION SPECIFIC-RELATED"/>
    <property type="match status" value="1"/>
</dbReference>
<protein>
    <recommendedName>
        <fullName evidence="3">Guanylate cyclase domain-containing protein</fullName>
    </recommendedName>
</protein>
<comment type="similarity">
    <text evidence="1">Belongs to the adenylyl cyclase class-3 family.</text>
</comment>
<dbReference type="eggNOG" id="COG2114">
    <property type="taxonomic scope" value="Bacteria"/>
</dbReference>
<dbReference type="RefSeq" id="WP_006102771.1">
    <property type="nucleotide sequence ID" value="NZ_DS989855.1"/>
</dbReference>
<dbReference type="SUPFAM" id="SSF55073">
    <property type="entry name" value="Nucleotide cyclase"/>
    <property type="match status" value="1"/>
</dbReference>
<organism evidence="4 5">
    <name type="scientific">Coleofasciculus chthonoplastes PCC 7420</name>
    <dbReference type="NCBI Taxonomy" id="118168"/>
    <lineage>
        <taxon>Bacteria</taxon>
        <taxon>Bacillati</taxon>
        <taxon>Cyanobacteriota</taxon>
        <taxon>Cyanophyceae</taxon>
        <taxon>Coleofasciculales</taxon>
        <taxon>Coleofasciculaceae</taxon>
        <taxon>Coleofasciculus</taxon>
    </lineage>
</organism>
<dbReference type="eggNOG" id="COG4252">
    <property type="taxonomic scope" value="Bacteria"/>
</dbReference>
<evidence type="ECO:0000313" key="5">
    <source>
        <dbReference type="Proteomes" id="UP000003835"/>
    </source>
</evidence>
<dbReference type="PANTHER" id="PTHR43081:SF1">
    <property type="entry name" value="ADENYLATE CYCLASE, TERMINAL-DIFFERENTIATION SPECIFIC"/>
    <property type="match status" value="1"/>
</dbReference>
<dbReference type="InterPro" id="IPR009875">
    <property type="entry name" value="PilZ_domain"/>
</dbReference>